<dbReference type="Proteomes" id="UP000426246">
    <property type="component" value="Chromosome"/>
</dbReference>
<evidence type="ECO:0000256" key="3">
    <source>
        <dbReference type="ARBA" id="ARBA00022553"/>
    </source>
</evidence>
<reference evidence="15" key="1">
    <citation type="submission" date="2018-11" db="EMBL/GenBank/DDBJ databases">
        <title>Complete genome sequence of Paenibacillus sp. ML311-T8.</title>
        <authorList>
            <person name="Nam Y.-D."/>
            <person name="Kang J."/>
            <person name="Chung W.-H."/>
            <person name="Park Y.S."/>
        </authorList>
    </citation>
    <scope>NUCLEOTIDE SEQUENCE [LARGE SCALE GENOMIC DNA]</scope>
    <source>
        <strain evidence="15">ML311-T8</strain>
    </source>
</reference>
<evidence type="ECO:0000256" key="11">
    <source>
        <dbReference type="ARBA" id="ARBA00023136"/>
    </source>
</evidence>
<dbReference type="Pfam" id="PF02518">
    <property type="entry name" value="HATPase_c"/>
    <property type="match status" value="1"/>
</dbReference>
<gene>
    <name evidence="14" type="ORF">EHS13_21305</name>
</gene>
<dbReference type="Gene3D" id="3.30.565.10">
    <property type="entry name" value="Histidine kinase-like ATPase, C-terminal domain"/>
    <property type="match status" value="1"/>
</dbReference>
<feature type="transmembrane region" description="Helical" evidence="12">
    <location>
        <begin position="20"/>
        <end position="38"/>
    </location>
</feature>
<evidence type="ECO:0000256" key="6">
    <source>
        <dbReference type="ARBA" id="ARBA00022741"/>
    </source>
</evidence>
<keyword evidence="9 12" id="KW-1133">Transmembrane helix</keyword>
<evidence type="ECO:0000313" key="14">
    <source>
        <dbReference type="EMBL" id="QGQ97241.1"/>
    </source>
</evidence>
<dbReference type="Gene3D" id="6.10.340.10">
    <property type="match status" value="1"/>
</dbReference>
<dbReference type="RefSeq" id="WP_155702343.1">
    <property type="nucleotide sequence ID" value="NZ_CP034235.1"/>
</dbReference>
<dbReference type="InterPro" id="IPR036890">
    <property type="entry name" value="HATPase_C_sf"/>
</dbReference>
<dbReference type="Pfam" id="PF02743">
    <property type="entry name" value="dCache_1"/>
    <property type="match status" value="1"/>
</dbReference>
<keyword evidence="8" id="KW-0067">ATP-binding</keyword>
<dbReference type="InterPro" id="IPR050640">
    <property type="entry name" value="Bact_2-comp_sensor_kinase"/>
</dbReference>
<sequence>MKKLWNLRKWFRNQRIKRKIIIIFIPLISIPLFVLAYVSNHIFTESVINKTTVNVTGESRLIITRIEESILNAENCANIITVSLNKIIPASQELEHDEFTEKKLVTQIVNQLGLDLLFFPDVEAVAFLDMDNQLSASNNLMEDGLQTAFQSGIIQQINKTSGENIWFTMEARDFLTTVKDVPVLTLGKKILNINTGDQLGTLILIIKESSFTSIYQSVEREQERNYFIVDSQGQVISSLNKEVLLKAPEKNIIQSIWLNKKPVTDIIKWKGQQFLVSSMPFEKLNWKLVSQIPLSILTEDNRKITWFIVSLGIFGIVFSFFGAEMLSRVIAKPLIRLTKTMLKVKEGDLKIYFSSNTSDEIGFLASGFNKMLEQIRELIDQVGTEQKQKRHYELALIQSQIKPHFLYNTLDLVYVLCAMNRVAEAKEATKALADFYRIALSGGREVISIGEELDNVNDYLAIQKIRYIDVFDFSIDLDETILHDQILKLTIQPLVENAIYHGLKPKGTNGRLHIMGSCSDHEILITVTDNGVGIDPEISQELLNTKKSNHSNKSFGLINVNERIKLFFGNEYGITIHSIPAEGTSIVVRLPKHTKGEDNYV</sequence>
<evidence type="ECO:0000259" key="13">
    <source>
        <dbReference type="PROSITE" id="PS50885"/>
    </source>
</evidence>
<evidence type="ECO:0000256" key="10">
    <source>
        <dbReference type="ARBA" id="ARBA00023012"/>
    </source>
</evidence>
<feature type="domain" description="HAMP" evidence="13">
    <location>
        <begin position="328"/>
        <end position="380"/>
    </location>
</feature>
<proteinExistence type="predicted"/>
<dbReference type="EMBL" id="CP034235">
    <property type="protein sequence ID" value="QGQ97241.1"/>
    <property type="molecule type" value="Genomic_DNA"/>
</dbReference>
<dbReference type="InterPro" id="IPR010559">
    <property type="entry name" value="Sig_transdc_His_kin_internal"/>
</dbReference>
<dbReference type="GO" id="GO:0005886">
    <property type="term" value="C:plasma membrane"/>
    <property type="evidence" value="ECO:0007669"/>
    <property type="project" value="UniProtKB-SubCell"/>
</dbReference>
<evidence type="ECO:0000256" key="5">
    <source>
        <dbReference type="ARBA" id="ARBA00022692"/>
    </source>
</evidence>
<evidence type="ECO:0000256" key="8">
    <source>
        <dbReference type="ARBA" id="ARBA00022840"/>
    </source>
</evidence>
<evidence type="ECO:0000256" key="7">
    <source>
        <dbReference type="ARBA" id="ARBA00022777"/>
    </source>
</evidence>
<evidence type="ECO:0000256" key="2">
    <source>
        <dbReference type="ARBA" id="ARBA00022475"/>
    </source>
</evidence>
<dbReference type="Gene3D" id="3.30.450.20">
    <property type="entry name" value="PAS domain"/>
    <property type="match status" value="1"/>
</dbReference>
<dbReference type="GO" id="GO:0000155">
    <property type="term" value="F:phosphorelay sensor kinase activity"/>
    <property type="evidence" value="ECO:0007669"/>
    <property type="project" value="InterPro"/>
</dbReference>
<dbReference type="PROSITE" id="PS50885">
    <property type="entry name" value="HAMP"/>
    <property type="match status" value="1"/>
</dbReference>
<evidence type="ECO:0000256" key="1">
    <source>
        <dbReference type="ARBA" id="ARBA00004651"/>
    </source>
</evidence>
<keyword evidence="7 14" id="KW-0418">Kinase</keyword>
<dbReference type="InterPro" id="IPR033479">
    <property type="entry name" value="dCache_1"/>
</dbReference>
<dbReference type="PANTHER" id="PTHR34220">
    <property type="entry name" value="SENSOR HISTIDINE KINASE YPDA"/>
    <property type="match status" value="1"/>
</dbReference>
<keyword evidence="15" id="KW-1185">Reference proteome</keyword>
<dbReference type="GO" id="GO:0005524">
    <property type="term" value="F:ATP binding"/>
    <property type="evidence" value="ECO:0007669"/>
    <property type="project" value="UniProtKB-KW"/>
</dbReference>
<protein>
    <submittedName>
        <fullName evidence="14">Sensor histidine kinase</fullName>
    </submittedName>
</protein>
<evidence type="ECO:0000256" key="9">
    <source>
        <dbReference type="ARBA" id="ARBA00022989"/>
    </source>
</evidence>
<dbReference type="InterPro" id="IPR003594">
    <property type="entry name" value="HATPase_dom"/>
</dbReference>
<dbReference type="Pfam" id="PF00672">
    <property type="entry name" value="HAMP"/>
    <property type="match status" value="1"/>
</dbReference>
<keyword evidence="2" id="KW-1003">Cell membrane</keyword>
<feature type="transmembrane region" description="Helical" evidence="12">
    <location>
        <begin position="304"/>
        <end position="326"/>
    </location>
</feature>
<evidence type="ECO:0000256" key="4">
    <source>
        <dbReference type="ARBA" id="ARBA00022679"/>
    </source>
</evidence>
<dbReference type="SUPFAM" id="SSF55874">
    <property type="entry name" value="ATPase domain of HSP90 chaperone/DNA topoisomerase II/histidine kinase"/>
    <property type="match status" value="1"/>
</dbReference>
<dbReference type="CDD" id="cd06225">
    <property type="entry name" value="HAMP"/>
    <property type="match status" value="1"/>
</dbReference>
<keyword evidence="11 12" id="KW-0472">Membrane</keyword>
<comment type="subcellular location">
    <subcellularLocation>
        <location evidence="1">Cell membrane</location>
        <topology evidence="1">Multi-pass membrane protein</topology>
    </subcellularLocation>
</comment>
<dbReference type="Pfam" id="PF06580">
    <property type="entry name" value="His_kinase"/>
    <property type="match status" value="1"/>
</dbReference>
<evidence type="ECO:0000256" key="12">
    <source>
        <dbReference type="SAM" id="Phobius"/>
    </source>
</evidence>
<name>A0A6B8RLH1_9BACL</name>
<dbReference type="PANTHER" id="PTHR34220:SF11">
    <property type="entry name" value="SENSOR PROTEIN KINASE HPTS"/>
    <property type="match status" value="1"/>
</dbReference>
<dbReference type="KEGG" id="ppsc:EHS13_21305"/>
<keyword evidence="3" id="KW-0597">Phosphoprotein</keyword>
<dbReference type="SMART" id="SM00387">
    <property type="entry name" value="HATPase_c"/>
    <property type="match status" value="1"/>
</dbReference>
<keyword evidence="6" id="KW-0547">Nucleotide-binding</keyword>
<accession>A0A6B8RLH1</accession>
<keyword evidence="10" id="KW-0902">Two-component regulatory system</keyword>
<keyword evidence="4" id="KW-0808">Transferase</keyword>
<dbReference type="SUPFAM" id="SSF158472">
    <property type="entry name" value="HAMP domain-like"/>
    <property type="match status" value="1"/>
</dbReference>
<dbReference type="AlphaFoldDB" id="A0A6B8RLH1"/>
<dbReference type="SMART" id="SM00304">
    <property type="entry name" value="HAMP"/>
    <property type="match status" value="1"/>
</dbReference>
<evidence type="ECO:0000313" key="15">
    <source>
        <dbReference type="Proteomes" id="UP000426246"/>
    </source>
</evidence>
<keyword evidence="5 12" id="KW-0812">Transmembrane</keyword>
<organism evidence="14 15">
    <name type="scientific">Paenibacillus psychroresistens</name>
    <dbReference type="NCBI Taxonomy" id="1778678"/>
    <lineage>
        <taxon>Bacteria</taxon>
        <taxon>Bacillati</taxon>
        <taxon>Bacillota</taxon>
        <taxon>Bacilli</taxon>
        <taxon>Bacillales</taxon>
        <taxon>Paenibacillaceae</taxon>
        <taxon>Paenibacillus</taxon>
    </lineage>
</organism>
<dbReference type="OrthoDB" id="9809348at2"/>
<dbReference type="InterPro" id="IPR003660">
    <property type="entry name" value="HAMP_dom"/>
</dbReference>